<dbReference type="InterPro" id="IPR000719">
    <property type="entry name" value="Prot_kinase_dom"/>
</dbReference>
<name>A0ABR2J2V9_9EUKA</name>
<keyword evidence="2 3" id="KW-0067">ATP-binding</keyword>
<dbReference type="SMART" id="SM00220">
    <property type="entry name" value="S_TKc"/>
    <property type="match status" value="1"/>
</dbReference>
<gene>
    <name evidence="5" type="ORF">M9Y10_007665</name>
</gene>
<protein>
    <recommendedName>
        <fullName evidence="4">Protein kinase domain-containing protein</fullName>
    </recommendedName>
</protein>
<dbReference type="Gene3D" id="3.80.10.10">
    <property type="entry name" value="Ribonuclease Inhibitor"/>
    <property type="match status" value="1"/>
</dbReference>
<dbReference type="SUPFAM" id="SSF52058">
    <property type="entry name" value="L domain-like"/>
    <property type="match status" value="1"/>
</dbReference>
<dbReference type="InterPro" id="IPR008271">
    <property type="entry name" value="Ser/Thr_kinase_AS"/>
</dbReference>
<sequence>MNKIEISKLKKLERIGEGSFGEVYLAIDEETNEFYAVKVFRNEFNKGPCNFLPILHREIKLFSKLNHPAILRFIAFSFFNFDDDKRPAIITQYAPNKSLDQIFQIKKEYPYVPFWNNTVKLCIIYGVSSAMSYLHKNNIVHLDLKPANILLDEYLLPLICDFGLAEILDNKQQSISLSTLTGVRGTATHIAPEIWKNQPFSFACDVYSFALVLYSILTDEEPFENYNQYEFFTKVIHNGERPNLDSKIPEAFKQLIRKCWSEDPKKRPDFSFIVQDLAENQDYIMDDVDVEKYHKYIQLINQYQASFSTNNNLGQHHDIMKNHFEKVNIEEEINNESEIDESFKSLFADTIEGLNELPQEKQETIKRIIYPEDKKFNYKRIDINSAQVNDLYNDDTLDSTHMINILKFFKTISIEVQFPSDNYDSIMRKLASIKKNMKRIIITNIVSNTDTIDSEFKNNTIIDHLIINSPVSTIAPEAFRGCIFLKSAVIPPTVTEIGTKTFSICEKLEKVTIQGNLREIGVSAFRGNHMLTSINIPSSCSNIGKSCFRGDNHLEHIKLPESLISINKSVFKSCVLLKELIIPPHVTLIETGSFEECVKLSNINIPPSVEVVEDDAFKCCVAMTHMSFDPTKTTIRDNAFRGCRDLTLLFVTTPTGPVELNMKPFPNVKQIIISQNVVITNPIPSVSIIIYPLNTGILNVPLSLDSIGQLGIDSYTNS</sequence>
<dbReference type="SUPFAM" id="SSF56112">
    <property type="entry name" value="Protein kinase-like (PK-like)"/>
    <property type="match status" value="1"/>
</dbReference>
<dbReference type="InterPro" id="IPR011009">
    <property type="entry name" value="Kinase-like_dom_sf"/>
</dbReference>
<proteinExistence type="predicted"/>
<evidence type="ECO:0000259" key="4">
    <source>
        <dbReference type="PROSITE" id="PS50011"/>
    </source>
</evidence>
<dbReference type="PANTHER" id="PTHR44329">
    <property type="entry name" value="SERINE/THREONINE-PROTEIN KINASE TNNI3K-RELATED"/>
    <property type="match status" value="1"/>
</dbReference>
<dbReference type="InterPro" id="IPR026906">
    <property type="entry name" value="LRR_5"/>
</dbReference>
<dbReference type="Pfam" id="PF13306">
    <property type="entry name" value="LRR_5"/>
    <property type="match status" value="1"/>
</dbReference>
<accession>A0ABR2J2V9</accession>
<keyword evidence="6" id="KW-1185">Reference proteome</keyword>
<dbReference type="InterPro" id="IPR017441">
    <property type="entry name" value="Protein_kinase_ATP_BS"/>
</dbReference>
<dbReference type="Pfam" id="PF00069">
    <property type="entry name" value="Pkinase"/>
    <property type="match status" value="1"/>
</dbReference>
<organism evidence="5 6">
    <name type="scientific">Tritrichomonas musculus</name>
    <dbReference type="NCBI Taxonomy" id="1915356"/>
    <lineage>
        <taxon>Eukaryota</taxon>
        <taxon>Metamonada</taxon>
        <taxon>Parabasalia</taxon>
        <taxon>Tritrichomonadida</taxon>
        <taxon>Tritrichomonadidae</taxon>
        <taxon>Tritrichomonas</taxon>
    </lineage>
</organism>
<evidence type="ECO:0000313" key="5">
    <source>
        <dbReference type="EMBL" id="KAK8871919.1"/>
    </source>
</evidence>
<dbReference type="InterPro" id="IPR051681">
    <property type="entry name" value="Ser/Thr_Kinases-Pseudokinases"/>
</dbReference>
<evidence type="ECO:0000313" key="6">
    <source>
        <dbReference type="Proteomes" id="UP001470230"/>
    </source>
</evidence>
<dbReference type="PROSITE" id="PS00107">
    <property type="entry name" value="PROTEIN_KINASE_ATP"/>
    <property type="match status" value="1"/>
</dbReference>
<dbReference type="Proteomes" id="UP001470230">
    <property type="component" value="Unassembled WGS sequence"/>
</dbReference>
<dbReference type="Gene3D" id="3.30.200.20">
    <property type="entry name" value="Phosphorylase Kinase, domain 1"/>
    <property type="match status" value="1"/>
</dbReference>
<feature type="binding site" evidence="3">
    <location>
        <position position="38"/>
    </location>
    <ligand>
        <name>ATP</name>
        <dbReference type="ChEBI" id="CHEBI:30616"/>
    </ligand>
</feature>
<dbReference type="InterPro" id="IPR032675">
    <property type="entry name" value="LRR_dom_sf"/>
</dbReference>
<feature type="domain" description="Protein kinase" evidence="4">
    <location>
        <begin position="9"/>
        <end position="284"/>
    </location>
</feature>
<dbReference type="PROSITE" id="PS50011">
    <property type="entry name" value="PROTEIN_KINASE_DOM"/>
    <property type="match status" value="1"/>
</dbReference>
<dbReference type="Gene3D" id="1.10.510.10">
    <property type="entry name" value="Transferase(Phosphotransferase) domain 1"/>
    <property type="match status" value="1"/>
</dbReference>
<evidence type="ECO:0000256" key="3">
    <source>
        <dbReference type="PROSITE-ProRule" id="PRU10141"/>
    </source>
</evidence>
<evidence type="ECO:0000256" key="1">
    <source>
        <dbReference type="ARBA" id="ARBA00022741"/>
    </source>
</evidence>
<comment type="caution">
    <text evidence="5">The sequence shown here is derived from an EMBL/GenBank/DDBJ whole genome shotgun (WGS) entry which is preliminary data.</text>
</comment>
<dbReference type="EMBL" id="JAPFFF010000013">
    <property type="protein sequence ID" value="KAK8871919.1"/>
    <property type="molecule type" value="Genomic_DNA"/>
</dbReference>
<keyword evidence="1 3" id="KW-0547">Nucleotide-binding</keyword>
<dbReference type="PROSITE" id="PS00108">
    <property type="entry name" value="PROTEIN_KINASE_ST"/>
    <property type="match status" value="1"/>
</dbReference>
<evidence type="ECO:0000256" key="2">
    <source>
        <dbReference type="ARBA" id="ARBA00022840"/>
    </source>
</evidence>
<reference evidence="5 6" key="1">
    <citation type="submission" date="2024-04" db="EMBL/GenBank/DDBJ databases">
        <title>Tritrichomonas musculus Genome.</title>
        <authorList>
            <person name="Alves-Ferreira E."/>
            <person name="Grigg M."/>
            <person name="Lorenzi H."/>
            <person name="Galac M."/>
        </authorList>
    </citation>
    <scope>NUCLEOTIDE SEQUENCE [LARGE SCALE GENOMIC DNA]</scope>
    <source>
        <strain evidence="5 6">EAF2021</strain>
    </source>
</reference>